<accession>A0A316ASR8</accession>
<evidence type="ECO:0000313" key="2">
    <source>
        <dbReference type="Proteomes" id="UP000245880"/>
    </source>
</evidence>
<dbReference type="Proteomes" id="UP000245880">
    <property type="component" value="Unassembled WGS sequence"/>
</dbReference>
<dbReference type="EMBL" id="QGDT01000001">
    <property type="protein sequence ID" value="PWJ60359.1"/>
    <property type="molecule type" value="Genomic_DNA"/>
</dbReference>
<comment type="caution">
    <text evidence="1">The sequence shown here is derived from an EMBL/GenBank/DDBJ whole genome shotgun (WGS) entry which is preliminary data.</text>
</comment>
<keyword evidence="2" id="KW-1185">Reference proteome</keyword>
<sequence>MILKEHFQFRYDPPVRSKKIVLRISLTTDRQKQFKSAVIESME</sequence>
<dbReference type="AlphaFoldDB" id="A0A316ASR8"/>
<proteinExistence type="predicted"/>
<reference evidence="1 2" key="1">
    <citation type="submission" date="2018-03" db="EMBL/GenBank/DDBJ databases">
        <title>Genomic Encyclopedia of Archaeal and Bacterial Type Strains, Phase II (KMG-II): from individual species to whole genera.</title>
        <authorList>
            <person name="Goeker M."/>
        </authorList>
    </citation>
    <scope>NUCLEOTIDE SEQUENCE [LARGE SCALE GENOMIC DNA]</scope>
    <source>
        <strain evidence="1 2">DSM 100346</strain>
    </source>
</reference>
<organism evidence="1 2">
    <name type="scientific">Dyadobacter jejuensis</name>
    <dbReference type="NCBI Taxonomy" id="1082580"/>
    <lineage>
        <taxon>Bacteria</taxon>
        <taxon>Pseudomonadati</taxon>
        <taxon>Bacteroidota</taxon>
        <taxon>Cytophagia</taxon>
        <taxon>Cytophagales</taxon>
        <taxon>Spirosomataceae</taxon>
        <taxon>Dyadobacter</taxon>
    </lineage>
</organism>
<name>A0A316ASR8_9BACT</name>
<evidence type="ECO:0000313" key="1">
    <source>
        <dbReference type="EMBL" id="PWJ60359.1"/>
    </source>
</evidence>
<protein>
    <submittedName>
        <fullName evidence="1">Uncharacterized protein</fullName>
    </submittedName>
</protein>
<gene>
    <name evidence="1" type="ORF">CLV98_101541</name>
</gene>